<keyword evidence="2" id="KW-1185">Reference proteome</keyword>
<dbReference type="EMBL" id="JAAIUW010000013">
    <property type="protein sequence ID" value="KAF7802847.1"/>
    <property type="molecule type" value="Genomic_DNA"/>
</dbReference>
<gene>
    <name evidence="1" type="ORF">G2W53_041958</name>
</gene>
<sequence>MHDGALAEVSGGRFQAVVGEGVAVAPVSRSSEAETTNSHAFLILILTLFLCRVLDEAVICVCVSVKLSFCRVKQRKIVEDFEEWKAAAAVVVVEEEDEDDDVLIYTLLHRATKVLPYLFCSSEIKSQAMSLWCLLKIIQECKVVVVGVRTFLPPLITSRRRYVFRSPPVSVLSLYQRALQVSAILTQLSYAGCGFL</sequence>
<name>A0A834SKT4_9FABA</name>
<reference evidence="1" key="1">
    <citation type="submission" date="2020-09" db="EMBL/GenBank/DDBJ databases">
        <title>Genome-Enabled Discovery of Anthraquinone Biosynthesis in Senna tora.</title>
        <authorList>
            <person name="Kang S.-H."/>
            <person name="Pandey R.P."/>
            <person name="Lee C.-M."/>
            <person name="Sim J.-S."/>
            <person name="Jeong J.-T."/>
            <person name="Choi B.-S."/>
            <person name="Jung M."/>
            <person name="Ginzburg D."/>
            <person name="Zhao K."/>
            <person name="Won S.Y."/>
            <person name="Oh T.-J."/>
            <person name="Yu Y."/>
            <person name="Kim N.-H."/>
            <person name="Lee O.R."/>
            <person name="Lee T.-H."/>
            <person name="Bashyal P."/>
            <person name="Kim T.-S."/>
            <person name="Lee W.-H."/>
            <person name="Kawkins C."/>
            <person name="Kim C.-K."/>
            <person name="Kim J.S."/>
            <person name="Ahn B.O."/>
            <person name="Rhee S.Y."/>
            <person name="Sohng J.K."/>
        </authorList>
    </citation>
    <scope>NUCLEOTIDE SEQUENCE</scope>
    <source>
        <tissue evidence="1">Leaf</tissue>
    </source>
</reference>
<protein>
    <submittedName>
        <fullName evidence="1">Uncharacterized protein</fullName>
    </submittedName>
</protein>
<proteinExistence type="predicted"/>
<dbReference type="AlphaFoldDB" id="A0A834SKT4"/>
<evidence type="ECO:0000313" key="2">
    <source>
        <dbReference type="Proteomes" id="UP000634136"/>
    </source>
</evidence>
<accession>A0A834SKT4</accession>
<organism evidence="1 2">
    <name type="scientific">Senna tora</name>
    <dbReference type="NCBI Taxonomy" id="362788"/>
    <lineage>
        <taxon>Eukaryota</taxon>
        <taxon>Viridiplantae</taxon>
        <taxon>Streptophyta</taxon>
        <taxon>Embryophyta</taxon>
        <taxon>Tracheophyta</taxon>
        <taxon>Spermatophyta</taxon>
        <taxon>Magnoliopsida</taxon>
        <taxon>eudicotyledons</taxon>
        <taxon>Gunneridae</taxon>
        <taxon>Pentapetalae</taxon>
        <taxon>rosids</taxon>
        <taxon>fabids</taxon>
        <taxon>Fabales</taxon>
        <taxon>Fabaceae</taxon>
        <taxon>Caesalpinioideae</taxon>
        <taxon>Cassia clade</taxon>
        <taxon>Senna</taxon>
    </lineage>
</organism>
<comment type="caution">
    <text evidence="1">The sequence shown here is derived from an EMBL/GenBank/DDBJ whole genome shotgun (WGS) entry which is preliminary data.</text>
</comment>
<evidence type="ECO:0000313" key="1">
    <source>
        <dbReference type="EMBL" id="KAF7802847.1"/>
    </source>
</evidence>
<dbReference type="Proteomes" id="UP000634136">
    <property type="component" value="Unassembled WGS sequence"/>
</dbReference>